<dbReference type="WBParaSite" id="Pan_g9943.t1">
    <property type="protein sequence ID" value="Pan_g9943.t1"/>
    <property type="gene ID" value="Pan_g9943"/>
</dbReference>
<name>A0A7E4WE71_PANRE</name>
<evidence type="ECO:0000313" key="1">
    <source>
        <dbReference type="Proteomes" id="UP000492821"/>
    </source>
</evidence>
<reference evidence="2" key="2">
    <citation type="submission" date="2020-10" db="UniProtKB">
        <authorList>
            <consortium name="WormBaseParasite"/>
        </authorList>
    </citation>
    <scope>IDENTIFICATION</scope>
</reference>
<accession>A0A7E4WE71</accession>
<reference evidence="1" key="1">
    <citation type="journal article" date="2013" name="Genetics">
        <title>The draft genome and transcriptome of Panagrellus redivivus are shaped by the harsh demands of a free-living lifestyle.</title>
        <authorList>
            <person name="Srinivasan J."/>
            <person name="Dillman A.R."/>
            <person name="Macchietto M.G."/>
            <person name="Heikkinen L."/>
            <person name="Lakso M."/>
            <person name="Fracchia K.M."/>
            <person name="Antoshechkin I."/>
            <person name="Mortazavi A."/>
            <person name="Wong G."/>
            <person name="Sternberg P.W."/>
        </authorList>
    </citation>
    <scope>NUCLEOTIDE SEQUENCE [LARGE SCALE GENOMIC DNA]</scope>
    <source>
        <strain evidence="1">MT8872</strain>
    </source>
</reference>
<protein>
    <submittedName>
        <fullName evidence="2">WYL domain-containing protein</fullName>
    </submittedName>
</protein>
<dbReference type="AlphaFoldDB" id="A0A7E4WE71"/>
<sequence>MKSEPIDMSDDGFTITEGFEIAQDQDNGLRRWFAVLAIKRSGFEEMLRCDDAHIKQPEFVDIKHNIRKTLCRRKASSGWPIDCKGE</sequence>
<keyword evidence="1" id="KW-1185">Reference proteome</keyword>
<evidence type="ECO:0000313" key="2">
    <source>
        <dbReference type="WBParaSite" id="Pan_g9943.t1"/>
    </source>
</evidence>
<organism evidence="1 2">
    <name type="scientific">Panagrellus redivivus</name>
    <name type="common">Microworm</name>
    <dbReference type="NCBI Taxonomy" id="6233"/>
    <lineage>
        <taxon>Eukaryota</taxon>
        <taxon>Metazoa</taxon>
        <taxon>Ecdysozoa</taxon>
        <taxon>Nematoda</taxon>
        <taxon>Chromadorea</taxon>
        <taxon>Rhabditida</taxon>
        <taxon>Tylenchina</taxon>
        <taxon>Panagrolaimomorpha</taxon>
        <taxon>Panagrolaimoidea</taxon>
        <taxon>Panagrolaimidae</taxon>
        <taxon>Panagrellus</taxon>
    </lineage>
</organism>
<dbReference type="Proteomes" id="UP000492821">
    <property type="component" value="Unassembled WGS sequence"/>
</dbReference>
<proteinExistence type="predicted"/>